<gene>
    <name evidence="1" type="ORF">K1T71_000883</name>
</gene>
<proteinExistence type="predicted"/>
<evidence type="ECO:0000313" key="1">
    <source>
        <dbReference type="EMBL" id="KAJ0182907.1"/>
    </source>
</evidence>
<comment type="caution">
    <text evidence="1">The sequence shown here is derived from an EMBL/GenBank/DDBJ whole genome shotgun (WGS) entry which is preliminary data.</text>
</comment>
<evidence type="ECO:0000313" key="2">
    <source>
        <dbReference type="Proteomes" id="UP000824533"/>
    </source>
</evidence>
<dbReference type="Proteomes" id="UP000824533">
    <property type="component" value="Linkage Group LG02"/>
</dbReference>
<dbReference type="EMBL" id="CM034388">
    <property type="protein sequence ID" value="KAJ0182907.1"/>
    <property type="molecule type" value="Genomic_DNA"/>
</dbReference>
<organism evidence="1 2">
    <name type="scientific">Dendrolimus kikuchii</name>
    <dbReference type="NCBI Taxonomy" id="765133"/>
    <lineage>
        <taxon>Eukaryota</taxon>
        <taxon>Metazoa</taxon>
        <taxon>Ecdysozoa</taxon>
        <taxon>Arthropoda</taxon>
        <taxon>Hexapoda</taxon>
        <taxon>Insecta</taxon>
        <taxon>Pterygota</taxon>
        <taxon>Neoptera</taxon>
        <taxon>Endopterygota</taxon>
        <taxon>Lepidoptera</taxon>
        <taxon>Glossata</taxon>
        <taxon>Ditrysia</taxon>
        <taxon>Bombycoidea</taxon>
        <taxon>Lasiocampidae</taxon>
        <taxon>Dendrolimus</taxon>
    </lineage>
</organism>
<protein>
    <submittedName>
        <fullName evidence="1">Uncharacterized protein</fullName>
    </submittedName>
</protein>
<sequence length="535" mass="58314">MAAFPAFFCLLLAVMVTGQRVEVTPETAIQRVGDNVTMLCKVPYPINSCRIMIGRDTYIMNPMDNIPSDIKYSGQGFQFGECGAYIKNIKEQWNGKISCLLPPQTGNVEITGIMRLVVAKAPAEPALLSPPQPTFKEGDVFMAQCIVADGRPAARINWYLDDEQITSGIHKPVVTSEPGSDLETIKQNISITMKADHGGRMLICRSEHEALDEPRQVKRQLVVHYPPKRLESGTITVFGLKLGAEGKLNVTVRANPPPQAEWTLGDMKILAPHQTDDGRMAALLPQHLGDGYYNVTLAIARIDKDDVDRIYYLSVYNDLGKEDLVVRMSTMDEPAGVELGTGAIVGIVVAVLILLIAIFLAVFAFATDRWCFAGRSHRTDIPDGADSEAPLPPHDDIKGSENPSHEHGEYISNGRGRDRTKNSGESTPAGDVLIGSGIPLEATTSDTESAVGGKERSRLAAFGARMRSVLPKAKDKVQATETQADTEEKPLSDDKKGVVYAELVLGEQTTADKPPPPSTEYAEIVYTDQTKEVKE</sequence>
<keyword evidence="2" id="KW-1185">Reference proteome</keyword>
<reference evidence="1 2" key="1">
    <citation type="journal article" date="2021" name="Front. Genet.">
        <title>Chromosome-Level Genome Assembly Reveals Significant Gene Expansion in the Toll and IMD Signaling Pathways of Dendrolimus kikuchii.</title>
        <authorList>
            <person name="Zhou J."/>
            <person name="Wu P."/>
            <person name="Xiong Z."/>
            <person name="Liu N."/>
            <person name="Zhao N."/>
            <person name="Ji M."/>
            <person name="Qiu Y."/>
            <person name="Yang B."/>
        </authorList>
    </citation>
    <scope>NUCLEOTIDE SEQUENCE [LARGE SCALE GENOMIC DNA]</scope>
    <source>
        <strain evidence="1">Ann1</strain>
    </source>
</reference>
<accession>A0ACC1DH13</accession>
<name>A0ACC1DH13_9NEOP</name>